<dbReference type="GO" id="GO:0006633">
    <property type="term" value="P:fatty acid biosynthetic process"/>
    <property type="evidence" value="ECO:0007669"/>
    <property type="project" value="InterPro"/>
</dbReference>
<dbReference type="RefSeq" id="WP_125070651.1">
    <property type="nucleotide sequence ID" value="NZ_QWZQ01000001.1"/>
</dbReference>
<keyword evidence="3" id="KW-0862">Zinc</keyword>
<dbReference type="PANTHER" id="PTHR42995:SF5">
    <property type="entry name" value="ACETYL-COENZYME A CARBOXYLASE CARBOXYL TRANSFERASE SUBUNIT BETA, CHLOROPLASTIC"/>
    <property type="match status" value="1"/>
</dbReference>
<dbReference type="Gene3D" id="3.90.226.10">
    <property type="entry name" value="2-enoyl-CoA Hydratase, Chain A, domain 1"/>
    <property type="match status" value="1"/>
</dbReference>
<dbReference type="GO" id="GO:0003989">
    <property type="term" value="F:acetyl-CoA carboxylase activity"/>
    <property type="evidence" value="ECO:0007669"/>
    <property type="project" value="InterPro"/>
</dbReference>
<evidence type="ECO:0000313" key="6">
    <source>
        <dbReference type="EMBL" id="RRK11871.1"/>
    </source>
</evidence>
<dbReference type="PANTHER" id="PTHR42995">
    <property type="entry name" value="ACETYL-COENZYME A CARBOXYLASE CARBOXYL TRANSFERASE SUBUNIT BETA, CHLOROPLASTIC"/>
    <property type="match status" value="1"/>
</dbReference>
<dbReference type="EMBL" id="QWZQ01000001">
    <property type="protein sequence ID" value="RRK11871.1"/>
    <property type="molecule type" value="Genomic_DNA"/>
</dbReference>
<dbReference type="AlphaFoldDB" id="A0A426DBF7"/>
<keyword evidence="7" id="KW-1185">Reference proteome</keyword>
<dbReference type="InterPro" id="IPR011762">
    <property type="entry name" value="COA_CT_N"/>
</dbReference>
<protein>
    <submittedName>
        <fullName evidence="6">Acetyl-CoA carboxyl transferase</fullName>
    </submittedName>
</protein>
<name>A0A426DBF7_9LACO</name>
<dbReference type="GO" id="GO:2001295">
    <property type="term" value="P:malonyl-CoA biosynthetic process"/>
    <property type="evidence" value="ECO:0007669"/>
    <property type="project" value="TreeGrafter"/>
</dbReference>
<proteinExistence type="predicted"/>
<dbReference type="InterPro" id="IPR029045">
    <property type="entry name" value="ClpP/crotonase-like_dom_sf"/>
</dbReference>
<keyword evidence="1" id="KW-0444">Lipid biosynthesis</keyword>
<dbReference type="GO" id="GO:0009317">
    <property type="term" value="C:acetyl-CoA carboxylase complex"/>
    <property type="evidence" value="ECO:0007669"/>
    <property type="project" value="InterPro"/>
</dbReference>
<keyword evidence="3" id="KW-0863">Zinc-finger</keyword>
<keyword evidence="3" id="KW-0479">Metal-binding</keyword>
<dbReference type="PROSITE" id="PS50980">
    <property type="entry name" value="COA_CT_NTER"/>
    <property type="match status" value="1"/>
</dbReference>
<evidence type="ECO:0000256" key="4">
    <source>
        <dbReference type="ARBA" id="ARBA00023098"/>
    </source>
</evidence>
<dbReference type="Proteomes" id="UP000283633">
    <property type="component" value="Unassembled WGS sequence"/>
</dbReference>
<organism evidence="6 7">
    <name type="scientific">Lactiplantibacillus garii</name>
    <dbReference type="NCBI Taxonomy" id="2306423"/>
    <lineage>
        <taxon>Bacteria</taxon>
        <taxon>Bacillati</taxon>
        <taxon>Bacillota</taxon>
        <taxon>Bacilli</taxon>
        <taxon>Lactobacillales</taxon>
        <taxon>Lactobacillaceae</taxon>
        <taxon>Lactiplantibacillus</taxon>
    </lineage>
</organism>
<dbReference type="SUPFAM" id="SSF52096">
    <property type="entry name" value="ClpP/crotonase"/>
    <property type="match status" value="1"/>
</dbReference>
<evidence type="ECO:0000313" key="7">
    <source>
        <dbReference type="Proteomes" id="UP000283633"/>
    </source>
</evidence>
<evidence type="ECO:0000259" key="5">
    <source>
        <dbReference type="PROSITE" id="PS50980"/>
    </source>
</evidence>
<dbReference type="OrthoDB" id="9772975at2"/>
<dbReference type="GO" id="GO:0008270">
    <property type="term" value="F:zinc ion binding"/>
    <property type="evidence" value="ECO:0007669"/>
    <property type="project" value="UniProtKB-KW"/>
</dbReference>
<dbReference type="InterPro" id="IPR034733">
    <property type="entry name" value="AcCoA_carboxyl_beta"/>
</dbReference>
<reference evidence="6 7" key="1">
    <citation type="submission" date="2018-08" db="EMBL/GenBank/DDBJ databases">
        <title>Genome Lactobacillus garii FI11369.</title>
        <authorList>
            <person name="Diaz M."/>
            <person name="Narbad A."/>
        </authorList>
    </citation>
    <scope>NUCLEOTIDE SEQUENCE [LARGE SCALE GENOMIC DNA]</scope>
    <source>
        <strain evidence="6 7">FI11369</strain>
    </source>
</reference>
<dbReference type="PRINTS" id="PR01070">
    <property type="entry name" value="ACCCTRFRASEB"/>
</dbReference>
<sequence length="268" mass="29220">MSHYPEPGTWTTCVACGRHVHHSQWGPLRQCPYCKHWQRLTAQRRLDQLVDPGSFHALPMPERPVNELHFPGYDQKLARAAQRTTSSEAVVIGTATVRHHPAVFAVMDSYFMMGTLNTAVTRRIVTASRVARKRHLPLIIVTASGGARMQEGVYALVGMNLILAEFARLAAVPVPLITVLTDPTMGGISASFAFRGDVVVAEAGAKIGFAGARVIQQTMPVDLPADFQTAASLLDHGMLDAVVERPRLRAYLANVLAAYHLEGDVNHG</sequence>
<evidence type="ECO:0000256" key="2">
    <source>
        <dbReference type="ARBA" id="ARBA00022679"/>
    </source>
</evidence>
<dbReference type="GO" id="GO:0016740">
    <property type="term" value="F:transferase activity"/>
    <property type="evidence" value="ECO:0007669"/>
    <property type="project" value="UniProtKB-KW"/>
</dbReference>
<dbReference type="Pfam" id="PF01039">
    <property type="entry name" value="Carboxyl_trans"/>
    <property type="match status" value="1"/>
</dbReference>
<keyword evidence="4" id="KW-0443">Lipid metabolism</keyword>
<dbReference type="InterPro" id="IPR000438">
    <property type="entry name" value="Acetyl_CoA_COase_Trfase_b_su"/>
</dbReference>
<accession>A0A426DBF7</accession>
<evidence type="ECO:0000256" key="1">
    <source>
        <dbReference type="ARBA" id="ARBA00022516"/>
    </source>
</evidence>
<comment type="caution">
    <text evidence="6">The sequence shown here is derived from an EMBL/GenBank/DDBJ whole genome shotgun (WGS) entry which is preliminary data.</text>
</comment>
<evidence type="ECO:0000256" key="3">
    <source>
        <dbReference type="ARBA" id="ARBA00022771"/>
    </source>
</evidence>
<keyword evidence="2 6" id="KW-0808">Transferase</keyword>
<gene>
    <name evidence="6" type="ORF">D1831_00585</name>
</gene>
<feature type="domain" description="CoA carboxyltransferase N-terminal" evidence="5">
    <location>
        <begin position="9"/>
        <end position="268"/>
    </location>
</feature>